<keyword evidence="2" id="KW-1185">Reference proteome</keyword>
<reference evidence="1 2" key="1">
    <citation type="submission" date="2018-09" db="EMBL/GenBank/DDBJ databases">
        <title>Complete genome sequence of Euzebya sp. DY32-46 isolated from seawater of Pacific Ocean.</title>
        <authorList>
            <person name="Xu L."/>
            <person name="Wu Y.-H."/>
            <person name="Xu X.-W."/>
        </authorList>
    </citation>
    <scope>NUCLEOTIDE SEQUENCE [LARGE SCALE GENOMIC DNA]</scope>
    <source>
        <strain evidence="1 2">DY32-46</strain>
    </source>
</reference>
<dbReference type="AlphaFoldDB" id="A0A346XU97"/>
<name>A0A346XU97_9ACTN</name>
<gene>
    <name evidence="1" type="ORF">DVS28_a1094</name>
</gene>
<dbReference type="EMBL" id="CP031165">
    <property type="protein sequence ID" value="AXV05794.1"/>
    <property type="molecule type" value="Genomic_DNA"/>
</dbReference>
<proteinExistence type="predicted"/>
<accession>A0A346XU97</accession>
<evidence type="ECO:0000313" key="1">
    <source>
        <dbReference type="EMBL" id="AXV05794.1"/>
    </source>
</evidence>
<dbReference type="KEGG" id="euz:DVS28_a1094"/>
<dbReference type="Proteomes" id="UP000264006">
    <property type="component" value="Chromosome"/>
</dbReference>
<sequence length="171" mass="18355">MLSLLVLLAVLGAACGDSPDVLPDPRDGRSGLQMSGLLRDRQIAVSVGLPVLNTTDCDVNDGPDRDVCVIAEDINGELLRVIFENPIALQEGAVLPVGSDCRTDAECDEVLDAAVIEFELGDRPRVRAESGTLRLEVVEPGQRYRGDFDVRLPDGSLSATFDLVPRPDELS</sequence>
<protein>
    <submittedName>
        <fullName evidence="1">Uncharacterized protein</fullName>
    </submittedName>
</protein>
<evidence type="ECO:0000313" key="2">
    <source>
        <dbReference type="Proteomes" id="UP000264006"/>
    </source>
</evidence>
<organism evidence="1 2">
    <name type="scientific">Euzebya pacifica</name>
    <dbReference type="NCBI Taxonomy" id="1608957"/>
    <lineage>
        <taxon>Bacteria</taxon>
        <taxon>Bacillati</taxon>
        <taxon>Actinomycetota</taxon>
        <taxon>Nitriliruptoria</taxon>
        <taxon>Euzebyales</taxon>
    </lineage>
</organism>